<feature type="compositionally biased region" description="Low complexity" evidence="4">
    <location>
        <begin position="409"/>
        <end position="420"/>
    </location>
</feature>
<feature type="region of interest" description="Disordered" evidence="4">
    <location>
        <begin position="1348"/>
        <end position="1379"/>
    </location>
</feature>
<feature type="compositionally biased region" description="Basic and acidic residues" evidence="4">
    <location>
        <begin position="821"/>
        <end position="832"/>
    </location>
</feature>
<feature type="compositionally biased region" description="Basic and acidic residues" evidence="4">
    <location>
        <begin position="644"/>
        <end position="654"/>
    </location>
</feature>
<dbReference type="InterPro" id="IPR036179">
    <property type="entry name" value="Ig-like_dom_sf"/>
</dbReference>
<dbReference type="SMART" id="SM00409">
    <property type="entry name" value="IG"/>
    <property type="match status" value="6"/>
</dbReference>
<feature type="region of interest" description="Disordered" evidence="4">
    <location>
        <begin position="92"/>
        <end position="165"/>
    </location>
</feature>
<evidence type="ECO:0000256" key="4">
    <source>
        <dbReference type="SAM" id="MobiDB-lite"/>
    </source>
</evidence>
<feature type="region of interest" description="Disordered" evidence="4">
    <location>
        <begin position="1013"/>
        <end position="1304"/>
    </location>
</feature>
<dbReference type="Pfam" id="PF07679">
    <property type="entry name" value="I-set"/>
    <property type="match status" value="6"/>
</dbReference>
<dbReference type="PANTHER" id="PTHR45080">
    <property type="entry name" value="CONTACTIN 5"/>
    <property type="match status" value="1"/>
</dbReference>
<feature type="compositionally biased region" description="Basic and acidic residues" evidence="4">
    <location>
        <begin position="513"/>
        <end position="538"/>
    </location>
</feature>
<feature type="compositionally biased region" description="Basic and acidic residues" evidence="4">
    <location>
        <begin position="1272"/>
        <end position="1304"/>
    </location>
</feature>
<feature type="compositionally biased region" description="Basic and acidic residues" evidence="4">
    <location>
        <begin position="1185"/>
        <end position="1198"/>
    </location>
</feature>
<feature type="compositionally biased region" description="Basic and acidic residues" evidence="4">
    <location>
        <begin position="1072"/>
        <end position="1086"/>
    </location>
</feature>
<dbReference type="Gene3D" id="2.60.40.10">
    <property type="entry name" value="Immunoglobulins"/>
    <property type="match status" value="6"/>
</dbReference>
<feature type="compositionally biased region" description="Basic and acidic residues" evidence="4">
    <location>
        <begin position="587"/>
        <end position="597"/>
    </location>
</feature>
<feature type="compositionally biased region" description="Basic and acidic residues" evidence="4">
    <location>
        <begin position="355"/>
        <end position="375"/>
    </location>
</feature>
<feature type="compositionally biased region" description="Basic and acidic residues" evidence="4">
    <location>
        <begin position="461"/>
        <end position="475"/>
    </location>
</feature>
<feature type="compositionally biased region" description="Low complexity" evidence="4">
    <location>
        <begin position="92"/>
        <end position="111"/>
    </location>
</feature>
<feature type="region of interest" description="Disordered" evidence="4">
    <location>
        <begin position="1432"/>
        <end position="1458"/>
    </location>
</feature>
<keyword evidence="7" id="KW-1185">Reference proteome</keyword>
<feature type="domain" description="Ig-like" evidence="5">
    <location>
        <begin position="1575"/>
        <end position="1663"/>
    </location>
</feature>
<organism evidence="6 7">
    <name type="scientific">Aedes albopictus</name>
    <name type="common">Asian tiger mosquito</name>
    <name type="synonym">Stegomyia albopicta</name>
    <dbReference type="NCBI Taxonomy" id="7160"/>
    <lineage>
        <taxon>Eukaryota</taxon>
        <taxon>Metazoa</taxon>
        <taxon>Ecdysozoa</taxon>
        <taxon>Arthropoda</taxon>
        <taxon>Hexapoda</taxon>
        <taxon>Insecta</taxon>
        <taxon>Pterygota</taxon>
        <taxon>Neoptera</taxon>
        <taxon>Endopterygota</taxon>
        <taxon>Diptera</taxon>
        <taxon>Nematocera</taxon>
        <taxon>Culicoidea</taxon>
        <taxon>Culicidae</taxon>
        <taxon>Culicinae</taxon>
        <taxon>Aedini</taxon>
        <taxon>Aedes</taxon>
        <taxon>Stegomyia</taxon>
    </lineage>
</organism>
<dbReference type="PANTHER" id="PTHR45080:SF8">
    <property type="entry name" value="IG-LIKE DOMAIN-CONTAINING PROTEIN"/>
    <property type="match status" value="1"/>
</dbReference>
<feature type="compositionally biased region" description="Basic and acidic residues" evidence="4">
    <location>
        <begin position="695"/>
        <end position="712"/>
    </location>
</feature>
<evidence type="ECO:0000313" key="6">
    <source>
        <dbReference type="EnsemblMetazoa" id="AALFPA23_008114.P10927"/>
    </source>
</evidence>
<dbReference type="PROSITE" id="PS50835">
    <property type="entry name" value="IG_LIKE"/>
    <property type="match status" value="5"/>
</dbReference>
<feature type="compositionally biased region" description="Basic and acidic residues" evidence="4">
    <location>
        <begin position="1013"/>
        <end position="1022"/>
    </location>
</feature>
<reference evidence="6" key="2">
    <citation type="submission" date="2025-05" db="UniProtKB">
        <authorList>
            <consortium name="EnsemblMetazoa"/>
        </authorList>
    </citation>
    <scope>IDENTIFICATION</scope>
    <source>
        <strain evidence="6">Foshan</strain>
    </source>
</reference>
<name>A0ABM1YDE6_AEDAL</name>
<feature type="compositionally biased region" description="Basic and acidic residues" evidence="4">
    <location>
        <begin position="1055"/>
        <end position="1065"/>
    </location>
</feature>
<feature type="compositionally biased region" description="Basic and acidic residues" evidence="4">
    <location>
        <begin position="839"/>
        <end position="869"/>
    </location>
</feature>
<feature type="region of interest" description="Disordered" evidence="4">
    <location>
        <begin position="49"/>
        <end position="74"/>
    </location>
</feature>
<feature type="region of interest" description="Disordered" evidence="4">
    <location>
        <begin position="513"/>
        <end position="936"/>
    </location>
</feature>
<feature type="domain" description="Ig-like" evidence="5">
    <location>
        <begin position="1668"/>
        <end position="1766"/>
    </location>
</feature>
<feature type="region of interest" description="Disordered" evidence="4">
    <location>
        <begin position="342"/>
        <end position="498"/>
    </location>
</feature>
<reference evidence="7" key="1">
    <citation type="journal article" date="2015" name="Proc. Natl. Acad. Sci. U.S.A.">
        <title>Genome sequence of the Asian Tiger mosquito, Aedes albopictus, reveals insights into its biology, genetics, and evolution.</title>
        <authorList>
            <person name="Chen X.G."/>
            <person name="Jiang X."/>
            <person name="Gu J."/>
            <person name="Xu M."/>
            <person name="Wu Y."/>
            <person name="Deng Y."/>
            <person name="Zhang C."/>
            <person name="Bonizzoni M."/>
            <person name="Dermauw W."/>
            <person name="Vontas J."/>
            <person name="Armbruster P."/>
            <person name="Huang X."/>
            <person name="Yang Y."/>
            <person name="Zhang H."/>
            <person name="He W."/>
            <person name="Peng H."/>
            <person name="Liu Y."/>
            <person name="Wu K."/>
            <person name="Chen J."/>
            <person name="Lirakis M."/>
            <person name="Topalis P."/>
            <person name="Van Leeuwen T."/>
            <person name="Hall A.B."/>
            <person name="Jiang X."/>
            <person name="Thorpe C."/>
            <person name="Mueller R.L."/>
            <person name="Sun C."/>
            <person name="Waterhouse R.M."/>
            <person name="Yan G."/>
            <person name="Tu Z.J."/>
            <person name="Fang X."/>
            <person name="James A.A."/>
        </authorList>
    </citation>
    <scope>NUCLEOTIDE SEQUENCE [LARGE SCALE GENOMIC DNA]</scope>
    <source>
        <strain evidence="7">Foshan</strain>
    </source>
</reference>
<feature type="compositionally biased region" description="Basic and acidic residues" evidence="4">
    <location>
        <begin position="559"/>
        <end position="572"/>
    </location>
</feature>
<dbReference type="SUPFAM" id="SSF48726">
    <property type="entry name" value="Immunoglobulin"/>
    <property type="match status" value="6"/>
</dbReference>
<dbReference type="InterPro" id="IPR050958">
    <property type="entry name" value="Cell_Adh-Cytoskel_Orgn"/>
</dbReference>
<feature type="compositionally biased region" description="Acidic residues" evidence="4">
    <location>
        <begin position="1437"/>
        <end position="1452"/>
    </location>
</feature>
<proteinExistence type="predicted"/>
<feature type="compositionally biased region" description="Basic and acidic residues" evidence="4">
    <location>
        <begin position="1241"/>
        <end position="1262"/>
    </location>
</feature>
<accession>A0ABM1YDE6</accession>
<feature type="compositionally biased region" description="Basic and acidic residues" evidence="4">
    <location>
        <begin position="428"/>
        <end position="447"/>
    </location>
</feature>
<dbReference type="GeneID" id="115265146"/>
<sequence>MAMKIRRPAKTFYQGIPVQQLQWWQLQQQQQQQLHEQHQLMLLQELSFDEEEEDDEEEYEDEEDELTQSGRRKQQKLVYATDGTLVQQDETQQFQQLTQQQQQSQLYQNGQYDSGSQEEYDTEFVPQGDESLPWRQSRSKSRTPVAPWRRVSQDRRTSRDRSLSIDKREEVKPWTEQVVKLKKTTKEVKKVEKEKLETVQLKPAQIQKSQIQKEQLEKVELRAFKKDQQTAEISEQKMEEMVEAIIKEDDTTDYGVQKLRHDEDISILEITKQVDELIRKETEKPVSWRRGKKTEEEQLGKQQFVETDETTLLKVDRTIEDETVEKQKLELSVDQQAGVAWRRGKKAEPFVETEDSARLKIDQTEEQQEQLKLEEQPVPWKRGPKKPVTEQVIETEDTTRLKLAETEQQEVIQPVEEQPVAWRRGPKKPQEPKAEEAPAPEEPKPEEPQLPPWMRGRKPGPKREIPKPPEPEKVEQITLKPTARQKKEIPKETLEEVSLKPVPKKPIVEEVKPEEVETVEIKSTKPKKLKELTPREELEQMEPIEFEEKVKPFVPEPEEPPKASEEPPKEAEPEPEQPTWRRARKEKPKEETPEEKQWPTGKRRPLPTEPKEEVVLKPIPKPQKEAEPLPDKDLTIKPKPLPELPEKPEKETDISFKPLPEQPAEVVPDEVPAAEPIEEDQSHLPPWRRGKKPVPKREIPKPPEPEGIEKVTLKPTARQKKEIPKESFEEVSLKPVPKKAEIKEIAPEEEEAEDLKRTKVKKPRDISPKEELEQMEPLRAEPVERPEVQEPIQPPAPVEEKPIEPVVEVEQPTYKRTKKPKPVEEEPEEKKWPTGKRRPLPEEPKEEITLKPIPKKEKEEEPKPTKEPSIKPSPLPEIPDEHKEEDIIIQPPVPEEDSHLPPWRRGKKPAPKREIPKPAEPEGMEQIKLKPTPKVKKELPKEALEEVALKPVPKQPEVAETVALEPEISEVKEVKIVKPKEPKPKREIEPLERPVFPEIPEPEPVILEEVEKVPEEIVKPEEPVPEQPSWRRTKKPKPEVEEPEEKKWPTGKRRPLPEEPKEEVILKPIPKPQREEEPKPVEEPKIKPKPVTAPEEPEKPEPTPWRRGKKEKPVEEPEEQKEWPKGKRRPLEEVPKEEVILKPIPKPKKAEEPQPPEEVTLKPLPKWESPEELELPTQKTPVVEELPKPAEKKEEPTAWRRGKKEKPAEEPEEVKEWPKGKRRPIEEEPKEEVTLKPIPKPTKEEVPKEPEQVDLKPLEKPEPTPWRRGKPKEKPQEPTPPEEVKLKPIPKPAEKEEEAREEVVLKPVPRQEAIVEDVPKAIELKPVEDQKVLKEVRVEVEEQIVTKTKRRVKRPKTPEEQFATENVAPMEEVESFDENEELPHVAETIADIVPEEVLELIPEEIPLEKPKKRKSRTNKHVVFKEELSTYEIQPEVVQDEEEEEEEEEEEIQQEVSQKTIQLKPTEVTEVKPVPVESIPIEEIIEEQAEFRKEMEVKVQSNIVKKEKRRVFVDDSQPLPELEIITQKRVQEVTDKIAEESVREEQRIMETTQQTVAETKIQEQKIKIKKQKVQPPNFIEKLQPQICEPNQPVLLQCKIEGIPFPDVKWYFNDTVLFASPEYVMNIVEDVATLEIATVMPYHVGVYTCEAKNVAGVALSKANIVVQAKPEVGEAPTFITPLKISVNEDKSVATVTCQVHGIPMPKVRWFRDEEEIVEIEEIETVYIEETGHVRLTVKKPKQNVPVVYTVQAENKFGKAVGKANLFIQSIVIEKPKIEMIAPKIVEPLQAQVVKTGSTMVFECRFTGVPKPTVKWFRNSKEVVEEEEVTIVTEEYYSKIVITKMTKKRAGKYEIVVRNEAGEAKSSASVAISDTSEMDEAKAPRFVEPLTPKLVAEAEVCILEAVVDAYPTATFQWFREGAAIKSTNELRIVTDENKSILIIESFNRRRDVGAYTCRAENVAGSVTSTATVQVLEAVEFEEVTEYISPRFIEPIKPTRVMDGEKLILACQVVAAPLPKVQWYHNEQLIIETKDKQFQQDSSGRCVLTVSEVFPEDTGEYTCVASNKLGEAICKTTVKVEPFEYVPDSEQFRSSEEDLLTDKSISTLEEYAEPIEYAPQIVKQLPEVIMSEERQLTKLEVKVLAQPKAQIRWLKANEEIIPSEEFQIENFEDGTSILVINDIYPDDSGTITFEAHNALGVATTTTELVVEEHVGTKAYRKPEWVQYMEDMKEALQETPDIREDTAITTTTTVTTATVGKKKHKKTKSEKKHKEIITETIQTEEDESIATLRQKTLILPLKPLLPSEEEMLDEMAVEFLKSPTRETRELPLGIASISSLPSILAQATNLEPSETTSSSASIDIIPQRSMVTEEILVSERESDSVILDSSKLSSVPKYNIIGLNESVQVSEVLTEELPQETSHSKPATHSAKTELIPTQPLQISESITHDSVSELYTQSEQPSSAKVELFTHDAKIVQETISNLSEEGLTLPQAPISSKAHPTVLSRESIEVTEVNKIEKELDFDSQIKLPAVTPKYHILPSESIQTSETIAEDSPSKFYPELAVPTESARKVFIEQKSYTTHVLNAPEKEDIYVPGRLPPQQTADVLLSTTESLQIAEQPSQEHESELAAEPKPTTYKAIDSVTTVEGLTTETVNEAFFTKPFETETYESRTATIDFREQTTVSISKVVSNEAESDLAPFTLAASAKASTTLTTLSIGESVQPFVHEKETSHQGVPRPNEATAESILEPIENISITEIETADSAGRFSPEAMERTETATTAFNLQQSHAVSSVQTNEKETDFVDRIDQKPVYAATQVDVQNQLEVITHETNEREVSFSAPQMPADQLAKTVPTDMLKSVLIHETTTNLSTSDLPQPTQEISSAQVRTDNLEEKIVAETTIYEGTQDYEKALLPEQKTADTTLQPNTELVVIEVVTEQKEREGFDAQEIAKDYTAKQVPTHSLKTVLVEETLLSDSLDQVPEAVHLTTSAAIKDDRFEETIISEAMILERTEHYTAPDAPAPKSVDTTAEPLESLVVTEVVSEVREQDGIKVADIAKNYVAKASATEALKSVLIEEVQISNITGDLSELDVQTSAATVNRDELEQTTVMQALVLEGLNKLPEDTTPEWKTAEALLSPKRELAITEVIAEQKEREGFDIHEIAKDYVAKQTPAHMLKSVVVETTDATDSVGDVPTLQMVESSAVVKTDQFEEKIVSETTVFEETRQHEEQEVTTRQAEPSLLPISELVVTEVIPEQREKEGYDVHEIAKDHTALIVPSHALKTVLVQQVLTSDTVDQVIEEAPQSSSATVKSDHLEQKTISETVAYEDVEQVPDEQKPTQRTADTVVQLVNELLVTEVSPEEKERDGYSIVELAKDHVAKTVPTDTFKSVTVEEVLTAEDSERFEKIETTTTTASVRSDQYEQTTVQETMIYEDTERYQSSQPTEKSAETVVMPISELVITEVYPEQKEKEGYNVVEMAKDNVAKTIPSHTLKSVTVEEVLLTEKEEHLAKSKTVTSTAAIKSDEMEQKTISETMVYEGSILLTEDEHPSMKQASPAYQPNTEVIVTEVVPEQKEREGFSIEEIAKDHVATAIPSHTLKSAQVEETLSSENVDSLAEVSSATSSAMLKEDKFEETSVQETVVLESIARYDDQTKPDHKTADSVLTPINELVVTEVIAEQKEKEGYSVADIAKDHTAKVIPSDALKSLTVQEVTPVDVLGKILDATLDSKTATIKKEEVEQTTTSEMYIYEGLRQYSEEKPSERVAAPNVEAISELVVTEVITEQKEKEGYDVQDIASNYVAKEVPSHTLRSVQVEQVLPSDDVGHIPDQEAQTSHAKPIESEIEQKIISENVVLENIDTMAEQVQPEQKSAEASLQPSTELIVTEIVTEQKEKEGFSVEDIASQYVAKSVPAHSLKSIIVEEVVTSSATGDVQTDEKSMSTAQIREDEHEQTTVTQQVILENFEQIEKSVQPEQKVAVPSVQTKEELIITEIVSEQKETEGYSVEEISKNYSAKQIPSDTLKSVTVEEVQLADGIESIQELETVSSRATVRKNEYEETTVSETMVYEELGRQMDKITPEQKTADTTVQPNTELVVTEVVPEQKEKEGYDVHEIAKDYAAKPVTEGLMRSLIVEEIQPTDRLGVVSQVTEEQSATVRKDQFEETTETETIVYEATSGIKESVEPDSKTAEVLVQPNADIIVTEVVSEQREKEGYDVKEIAKDYVAQAAPAKTLRSVLVEQVEVTEDVAKLGLLEHIEHTATASKDSHEQTIVTETLIYDNIMQQEQALLPEQRQAAPSVESMSGVTITEVIAEQKAKEGIHVSEMDQQKAKLVPSEVLKSLTVEQVQPLLDAAEVTHDDTKPSKASIKTDELTVSSVTETTTFEDVKEYESKIKFDWHNAKLVPAEVFKSLSIEQVQPFLFTDIVPEEMLKPLSVVVRTDEYEQVIASETTVFECLKDFIEKMEHEEYFAKPITGHILKSLTVEQVVSLQHTGDIEQFITKATSALMKSDEREQTTITESMIYEDLKEYFGKLEIEGQTAKLIPSDVLRSLTVQQVQPLDELQEVSLEHKPTSQAVTKTDELEETVTSEAMVYEGLKEYSGELTLDEHLAKQVLSSEQKSLSVEQTETFIGIGEVKTEAAKQSEAVIKTDEFEQKIISETTIFEGIQEGLAKMAYDEKYATPAVDALKLPLKSEVGTTDAVEDLSVQLKMQQDRATSIIIEQTIASQTQTITHDSLGNLKAPDAIDSKHAIPQVSDIHVPSQLETVPSEALEQLKQQQDTLERSATVNISDFIVPLQSHTISADTTAPFEETTEPRKFATKSIQEGLRAAECMEVSSNELNDITEPTEAPHGQASVSFTTNTIANVMETTTHENVDNITVHREPTERFAQLTQSMFDIYAESMPLIREDHTPITAIQTRTYKQSLHDETTEHTTNQEQQMISQIHQPLQIHATHEDQTEETFANITIQKKRKQTQQYVEIKENIEEMPEVINVTEIITAEGITKKQITKKRVIKKKMGKKEQVTEIVTVQEDDELPQTTVTITESELPFEEVTEFKPSLVEPQEAIIQELPEEVKVTEVITEEGKPKKQVTKKRVIKKKAGKKEQVTEIVTVQEDDQLPQTTVTITESELPFEEVTEFKPSLVEPQEAIIQELPEEVKVTEVITEEGKPKKQVTKKRVIKKKAGKKEQVTEIVTIQEDDQLPQTTVTVTESELPFEEVTEFKPALLEPQEAIIQELPEEVKVTEVITEEGKPIKQVTKKRIIKKKAGKKEQVTEIVTVQEDDELPQTTVTVTESELPFEEVTEFKPSLVESQEAIIQELPEEVKVTEVITEEGKPKKQVTKKRIIKKKAGKKEQVTEIVTVQEDDELPQTTVTVTEAKLPFEEVTEFKPFLVEPQEAIIQELPEEVKVTEVITEEGKPKKQVTKKRIIKKKAGKKEQVTEIITVQEDDQLPQTTVTVTESELPFEEVTEFKPSLVETQEAIIQELPEVVKVTEVITEEGKPKKQVTKKRVIKKKAGKKEQVTEIVTVQEDDELPQTTVTVTESELPFGEVTEFEPSLVEPQEAIIQELPEEVKVTEVITEEGKPKKQVTKKRVIKKKAGKKEQVTEIVTVQEDDELPQTTVTVTESELPFEEVTEFKPSLVEPQEAIIQELPEEVKVTEVITEEGKPKKQVTKKRIIKKKAGKKEQVTEIVTVQEDDELPQTTVTVTESELPFEEVTEFKPSLVESQEAIIQELPEEVKVTEVITEEGKPKKQVTKKRIIKKKAGKKEQVTEIVTVQEDDELPQTTVT</sequence>
<evidence type="ECO:0000256" key="1">
    <source>
        <dbReference type="ARBA" id="ARBA00022729"/>
    </source>
</evidence>
<dbReference type="InterPro" id="IPR003599">
    <property type="entry name" value="Ig_sub"/>
</dbReference>
<evidence type="ECO:0000259" key="5">
    <source>
        <dbReference type="PROSITE" id="PS50835"/>
    </source>
</evidence>
<feature type="compositionally biased region" description="Basic and acidic residues" evidence="4">
    <location>
        <begin position="622"/>
        <end position="636"/>
    </location>
</feature>
<dbReference type="InterPro" id="IPR013783">
    <property type="entry name" value="Ig-like_fold"/>
</dbReference>
<evidence type="ECO:0000256" key="2">
    <source>
        <dbReference type="ARBA" id="ARBA00023157"/>
    </source>
</evidence>
<dbReference type="RefSeq" id="XP_062699675.1">
    <property type="nucleotide sequence ID" value="XM_062843691.1"/>
</dbReference>
<feature type="compositionally biased region" description="Basic and acidic residues" evidence="4">
    <location>
        <begin position="1111"/>
        <end position="1140"/>
    </location>
</feature>
<feature type="domain" description="Ig-like" evidence="5">
    <location>
        <begin position="2115"/>
        <end position="2205"/>
    </location>
</feature>
<feature type="compositionally biased region" description="Basic and acidic residues" evidence="4">
    <location>
        <begin position="719"/>
        <end position="746"/>
    </location>
</feature>
<dbReference type="InterPro" id="IPR013098">
    <property type="entry name" value="Ig_I-set"/>
</dbReference>
<evidence type="ECO:0000313" key="7">
    <source>
        <dbReference type="Proteomes" id="UP000069940"/>
    </source>
</evidence>
<dbReference type="EnsemblMetazoa" id="AALFPA23_008114.R10927">
    <property type="protein sequence ID" value="AALFPA23_008114.P10927"/>
    <property type="gene ID" value="AALFPA23_008114"/>
</dbReference>
<feature type="domain" description="Ig-like" evidence="5">
    <location>
        <begin position="1986"/>
        <end position="2077"/>
    </location>
</feature>
<dbReference type="SMART" id="SM00408">
    <property type="entry name" value="IGc2"/>
    <property type="match status" value="5"/>
</dbReference>
<protein>
    <recommendedName>
        <fullName evidence="5">Ig-like domain-containing protein</fullName>
    </recommendedName>
</protein>
<dbReference type="Proteomes" id="UP000069940">
    <property type="component" value="Unassembled WGS sequence"/>
</dbReference>
<feature type="compositionally biased region" description="Basic and acidic residues" evidence="4">
    <location>
        <begin position="485"/>
        <end position="498"/>
    </location>
</feature>
<feature type="compositionally biased region" description="Basic and acidic residues" evidence="4">
    <location>
        <begin position="911"/>
        <end position="928"/>
    </location>
</feature>
<feature type="compositionally biased region" description="Basic and acidic residues" evidence="4">
    <location>
        <begin position="1036"/>
        <end position="1048"/>
    </location>
</feature>
<keyword evidence="1" id="KW-0732">Signal</keyword>
<feature type="compositionally biased region" description="Basic and acidic residues" evidence="4">
    <location>
        <begin position="763"/>
        <end position="788"/>
    </location>
</feature>
<dbReference type="InterPro" id="IPR003598">
    <property type="entry name" value="Ig_sub2"/>
</dbReference>
<feature type="compositionally biased region" description="Basic and acidic residues" evidence="4">
    <location>
        <begin position="1205"/>
        <end position="1234"/>
    </location>
</feature>
<dbReference type="InterPro" id="IPR007110">
    <property type="entry name" value="Ig-like_dom"/>
</dbReference>
<evidence type="ECO:0000256" key="3">
    <source>
        <dbReference type="ARBA" id="ARBA00023319"/>
    </source>
</evidence>
<keyword evidence="3" id="KW-0393">Immunoglobulin domain</keyword>
<feature type="domain" description="Ig-like" evidence="5">
    <location>
        <begin position="1780"/>
        <end position="1970"/>
    </location>
</feature>
<feature type="compositionally biased region" description="Acidic residues" evidence="4">
    <location>
        <begin position="49"/>
        <end position="66"/>
    </location>
</feature>
<feature type="compositionally biased region" description="Basic and acidic residues" evidence="4">
    <location>
        <begin position="151"/>
        <end position="165"/>
    </location>
</feature>
<keyword evidence="2" id="KW-1015">Disulfide bond</keyword>